<accession>A0A2R4WQW3</accession>
<dbReference type="KEGG" id="mee:DA075_26025"/>
<keyword evidence="2" id="KW-1133">Transmembrane helix</keyword>
<gene>
    <name evidence="4" type="ORF">DA075_26025</name>
</gene>
<feature type="domain" description="7TM-DISM receptor extracellular" evidence="3">
    <location>
        <begin position="7"/>
        <end position="166"/>
    </location>
</feature>
<keyword evidence="2" id="KW-0812">Transmembrane</keyword>
<proteinExistence type="predicted"/>
<feature type="transmembrane region" description="Helical" evidence="2">
    <location>
        <begin position="69"/>
        <end position="90"/>
    </location>
</feature>
<feature type="transmembrane region" description="Helical" evidence="2">
    <location>
        <begin position="41"/>
        <end position="57"/>
    </location>
</feature>
<evidence type="ECO:0000259" key="3">
    <source>
        <dbReference type="Pfam" id="PF07695"/>
    </source>
</evidence>
<organism evidence="4 5">
    <name type="scientific">Methylobacterium currus</name>
    <dbReference type="NCBI Taxonomy" id="2051553"/>
    <lineage>
        <taxon>Bacteria</taxon>
        <taxon>Pseudomonadati</taxon>
        <taxon>Pseudomonadota</taxon>
        <taxon>Alphaproteobacteria</taxon>
        <taxon>Hyphomicrobiales</taxon>
        <taxon>Methylobacteriaceae</taxon>
        <taxon>Methylobacterium</taxon>
    </lineage>
</organism>
<feature type="transmembrane region" description="Helical" evidence="2">
    <location>
        <begin position="6"/>
        <end position="29"/>
    </location>
</feature>
<reference evidence="4 5" key="1">
    <citation type="submission" date="2018-04" db="EMBL/GenBank/DDBJ databases">
        <title>Methylobacterium sp. PR1016A genome.</title>
        <authorList>
            <person name="Park W."/>
        </authorList>
    </citation>
    <scope>NUCLEOTIDE SEQUENCE [LARGE SCALE GENOMIC DNA]</scope>
    <source>
        <strain evidence="4 5">PR1016A</strain>
    </source>
</reference>
<evidence type="ECO:0000313" key="4">
    <source>
        <dbReference type="EMBL" id="AWB23926.1"/>
    </source>
</evidence>
<dbReference type="Pfam" id="PF07695">
    <property type="entry name" value="7TMR-DISM_7TM"/>
    <property type="match status" value="1"/>
</dbReference>
<keyword evidence="2" id="KW-0472">Membrane</keyword>
<evidence type="ECO:0000256" key="1">
    <source>
        <dbReference type="SAM" id="MobiDB-lite"/>
    </source>
</evidence>
<name>A0A2R4WQW3_9HYPH</name>
<dbReference type="AlphaFoldDB" id="A0A2R4WQW3"/>
<evidence type="ECO:0000256" key="2">
    <source>
        <dbReference type="SAM" id="Phobius"/>
    </source>
</evidence>
<feature type="region of interest" description="Disordered" evidence="1">
    <location>
        <begin position="169"/>
        <end position="198"/>
    </location>
</feature>
<dbReference type="OrthoDB" id="9759607at2"/>
<keyword evidence="5" id="KW-1185">Reference proteome</keyword>
<protein>
    <recommendedName>
        <fullName evidence="3">7TM-DISM receptor extracellular domain-containing protein</fullName>
    </recommendedName>
</protein>
<dbReference type="InterPro" id="IPR011623">
    <property type="entry name" value="7TMR_DISM_rcpt_extracell_dom1"/>
</dbReference>
<dbReference type="Proteomes" id="UP000244755">
    <property type="component" value="Chromosome 1"/>
</dbReference>
<sequence length="198" mass="20681">MDWPAVLSGAFPGFLLLSVAYNSAFFAILRERFLLWDTARILALVALTLCLSSLPLGPVLGAESLARQVAINVLFDGVIALMGPFLGTLLEPGTLPARVRKALVRLPPAVLLTTPAMLLDPCPPAYWALRNLVLVGLLVLYGASLVLALARGSRAARVQSAASSACCRSAPSASTTTSCSAARSAPSCTPSPSRSRCC</sequence>
<dbReference type="EMBL" id="CP028843">
    <property type="protein sequence ID" value="AWB23926.1"/>
    <property type="molecule type" value="Genomic_DNA"/>
</dbReference>
<evidence type="ECO:0000313" key="5">
    <source>
        <dbReference type="Proteomes" id="UP000244755"/>
    </source>
</evidence>
<feature type="transmembrane region" description="Helical" evidence="2">
    <location>
        <begin position="125"/>
        <end position="150"/>
    </location>
</feature>